<organism evidence="2 3">
    <name type="scientific">Gimesia alba</name>
    <dbReference type="NCBI Taxonomy" id="2527973"/>
    <lineage>
        <taxon>Bacteria</taxon>
        <taxon>Pseudomonadati</taxon>
        <taxon>Planctomycetota</taxon>
        <taxon>Planctomycetia</taxon>
        <taxon>Planctomycetales</taxon>
        <taxon>Planctomycetaceae</taxon>
        <taxon>Gimesia</taxon>
    </lineage>
</organism>
<gene>
    <name evidence="2" type="ORF">Pan241w_60910</name>
</gene>
<evidence type="ECO:0000313" key="3">
    <source>
        <dbReference type="Proteomes" id="UP000317171"/>
    </source>
</evidence>
<dbReference type="OrthoDB" id="210019at2"/>
<sequence>MDSSQMNVFRVIIIVCTLNSALLFHGCGSSDSPSKEKANETSGIENDSNIATSKQVATPEKPVDPQLEVKAVFRTLLANRTEPDPDEWQTADKQLTAFGKTAIPTLSAEMSSSDIAARELASMYLAGLGPEAKEAAPVLEQALQDESPLTQVNAASTLTHFPEYRDKAIPVLISLTKHMDANTRLTAVYALGSLDSHSDEQMGAIKAALNDSDSDVQLAAIKVLGQIGDPAKETLTDLQTLIDNTDTNEVLREAALSSKSQIEQAKQ</sequence>
<dbReference type="InterPro" id="IPR011989">
    <property type="entry name" value="ARM-like"/>
</dbReference>
<dbReference type="SUPFAM" id="SSF48371">
    <property type="entry name" value="ARM repeat"/>
    <property type="match status" value="1"/>
</dbReference>
<dbReference type="GO" id="GO:0016491">
    <property type="term" value="F:oxidoreductase activity"/>
    <property type="evidence" value="ECO:0007669"/>
    <property type="project" value="TreeGrafter"/>
</dbReference>
<reference evidence="2 3" key="1">
    <citation type="submission" date="2019-02" db="EMBL/GenBank/DDBJ databases">
        <title>Deep-cultivation of Planctomycetes and their phenomic and genomic characterization uncovers novel biology.</title>
        <authorList>
            <person name="Wiegand S."/>
            <person name="Jogler M."/>
            <person name="Boedeker C."/>
            <person name="Pinto D."/>
            <person name="Vollmers J."/>
            <person name="Rivas-Marin E."/>
            <person name="Kohn T."/>
            <person name="Peeters S.H."/>
            <person name="Heuer A."/>
            <person name="Rast P."/>
            <person name="Oberbeckmann S."/>
            <person name="Bunk B."/>
            <person name="Jeske O."/>
            <person name="Meyerdierks A."/>
            <person name="Storesund J.E."/>
            <person name="Kallscheuer N."/>
            <person name="Luecker S."/>
            <person name="Lage O.M."/>
            <person name="Pohl T."/>
            <person name="Merkel B.J."/>
            <person name="Hornburger P."/>
            <person name="Mueller R.-W."/>
            <person name="Bruemmer F."/>
            <person name="Labrenz M."/>
            <person name="Spormann A.M."/>
            <person name="Op den Camp H."/>
            <person name="Overmann J."/>
            <person name="Amann R."/>
            <person name="Jetten M.S.M."/>
            <person name="Mascher T."/>
            <person name="Medema M.H."/>
            <person name="Devos D.P."/>
            <person name="Kaster A.-K."/>
            <person name="Ovreas L."/>
            <person name="Rohde M."/>
            <person name="Galperin M.Y."/>
            <person name="Jogler C."/>
        </authorList>
    </citation>
    <scope>NUCLEOTIDE SEQUENCE [LARGE SCALE GENOMIC DNA]</scope>
    <source>
        <strain evidence="2 3">Pan241w</strain>
    </source>
</reference>
<dbReference type="PANTHER" id="PTHR12697">
    <property type="entry name" value="PBS LYASE HEAT-LIKE PROTEIN"/>
    <property type="match status" value="1"/>
</dbReference>
<accession>A0A517RPZ9</accession>
<dbReference type="RefSeq" id="WP_145223058.1">
    <property type="nucleotide sequence ID" value="NZ_CP036269.1"/>
</dbReference>
<evidence type="ECO:0000313" key="2">
    <source>
        <dbReference type="EMBL" id="QDT45963.1"/>
    </source>
</evidence>
<dbReference type="PANTHER" id="PTHR12697:SF5">
    <property type="entry name" value="DEOXYHYPUSINE HYDROXYLASE"/>
    <property type="match status" value="1"/>
</dbReference>
<feature type="region of interest" description="Disordered" evidence="1">
    <location>
        <begin position="29"/>
        <end position="63"/>
    </location>
</feature>
<protein>
    <submittedName>
        <fullName evidence="2">HEAT repeat protein</fullName>
    </submittedName>
</protein>
<dbReference type="Proteomes" id="UP000317171">
    <property type="component" value="Chromosome"/>
</dbReference>
<dbReference type="Pfam" id="PF13646">
    <property type="entry name" value="HEAT_2"/>
    <property type="match status" value="1"/>
</dbReference>
<keyword evidence="3" id="KW-1185">Reference proteome</keyword>
<dbReference type="KEGG" id="gaz:Pan241w_60910"/>
<dbReference type="EMBL" id="CP036269">
    <property type="protein sequence ID" value="QDT45963.1"/>
    <property type="molecule type" value="Genomic_DNA"/>
</dbReference>
<dbReference type="Gene3D" id="1.25.10.10">
    <property type="entry name" value="Leucine-rich Repeat Variant"/>
    <property type="match status" value="1"/>
</dbReference>
<dbReference type="AlphaFoldDB" id="A0A517RPZ9"/>
<evidence type="ECO:0000256" key="1">
    <source>
        <dbReference type="SAM" id="MobiDB-lite"/>
    </source>
</evidence>
<dbReference type="InterPro" id="IPR016024">
    <property type="entry name" value="ARM-type_fold"/>
</dbReference>
<proteinExistence type="predicted"/>
<name>A0A517RPZ9_9PLAN</name>
<feature type="compositionally biased region" description="Polar residues" evidence="1">
    <location>
        <begin position="40"/>
        <end position="56"/>
    </location>
</feature>